<reference evidence="1 2" key="2">
    <citation type="journal article" date="2013" name="Extremophiles">
        <title>An ICEBs1-like element may be associated with the extreme radiation and desiccation resistance of Bacillus pumilus SAFR-032 spores.</title>
        <authorList>
            <person name="Tirumalai M.R."/>
            <person name="Fox G.E."/>
        </authorList>
    </citation>
    <scope>NUCLEOTIDE SEQUENCE [LARGE SCALE GENOMIC DNA]</scope>
    <source>
        <strain evidence="1 2">SAFR-032</strain>
    </source>
</reference>
<evidence type="ECO:0000313" key="1">
    <source>
        <dbReference type="EMBL" id="ABV61572.1"/>
    </source>
</evidence>
<keyword evidence="2" id="KW-1185">Reference proteome</keyword>
<protein>
    <submittedName>
        <fullName evidence="1">Uncharacterized protein</fullName>
    </submittedName>
</protein>
<evidence type="ECO:0000313" key="2">
    <source>
        <dbReference type="Proteomes" id="UP000001355"/>
    </source>
</evidence>
<dbReference type="EMBL" id="CP000813">
    <property type="protein sequence ID" value="ABV61572.1"/>
    <property type="molecule type" value="Genomic_DNA"/>
</dbReference>
<accession>A8FBF5</accession>
<reference evidence="1 2" key="1">
    <citation type="journal article" date="2007" name="PLoS ONE">
        <title>Paradoxical DNA repair and peroxide resistance gene conservation in Bacillus pumilus SAFR-032.</title>
        <authorList>
            <person name="Gioia J."/>
            <person name="Yerrapragada S."/>
            <person name="Qin X."/>
            <person name="Jiang H."/>
            <person name="Igboeli O.C."/>
            <person name="Muzny D."/>
            <person name="Dugan-Rocha S."/>
            <person name="Ding Y."/>
            <person name="Hawes A."/>
            <person name="Liu W."/>
            <person name="Perez L."/>
            <person name="Kovar C."/>
            <person name="Dinh H."/>
            <person name="Lee S."/>
            <person name="Nazareth L."/>
            <person name="Blyth P."/>
            <person name="Holder M."/>
            <person name="Buhay C."/>
            <person name="Tirumalai M.R."/>
            <person name="Liu Y."/>
            <person name="Dasgupta I."/>
            <person name="Bokhetache L."/>
            <person name="Fujita M."/>
            <person name="Karouia F."/>
            <person name="Eswara Moorthy P."/>
            <person name="Siefert J."/>
            <person name="Uzman A."/>
            <person name="Buzumbo P."/>
            <person name="Verma A."/>
            <person name="Zwiya H."/>
            <person name="McWilliams B.D."/>
            <person name="Olowu A."/>
            <person name="Clinkenbeard K.D."/>
            <person name="Newcombe D."/>
            <person name="Golebiewski L."/>
            <person name="Petrosino J.F."/>
            <person name="Nicholson W.L."/>
            <person name="Fox G.E."/>
            <person name="Venkateswaran K."/>
            <person name="Highlander S.K."/>
            <person name="Weinstock G.M."/>
        </authorList>
    </citation>
    <scope>NUCLEOTIDE SEQUENCE [LARGE SCALE GENOMIC DNA]</scope>
    <source>
        <strain evidence="1 2">SAFR-032</strain>
    </source>
</reference>
<proteinExistence type="predicted"/>
<name>A8FBF5_BACP2</name>
<dbReference type="HOGENOM" id="CLU_3040527_0_0_9"/>
<dbReference type="AlphaFoldDB" id="A8FBF5"/>
<dbReference type="KEGG" id="bpu:BPUM_0888"/>
<gene>
    <name evidence="1" type="ordered locus">BPUM_0888</name>
</gene>
<organism evidence="1 2">
    <name type="scientific">Bacillus pumilus (strain SAFR-032)</name>
    <dbReference type="NCBI Taxonomy" id="315750"/>
    <lineage>
        <taxon>Bacteria</taxon>
        <taxon>Bacillati</taxon>
        <taxon>Bacillota</taxon>
        <taxon>Bacilli</taxon>
        <taxon>Bacillales</taxon>
        <taxon>Bacillaceae</taxon>
        <taxon>Bacillus</taxon>
    </lineage>
</organism>
<reference evidence="1 2" key="3">
    <citation type="journal article" date="2013" name="PLoS ONE">
        <title>Candidate genes that may be responsible for the unusual resistances exhibited by Bacillus pumilus SAFR-032 spores.</title>
        <authorList>
            <person name="Tirumalai M.R."/>
            <person name="Rastogi R."/>
            <person name="Zamani N."/>
            <person name="O'Bryant Williams E."/>
            <person name="Allen S."/>
            <person name="Diouf F."/>
            <person name="Kwende S."/>
            <person name="Weinstock G.M."/>
            <person name="Venkateswaran K.J."/>
            <person name="Fox G.E."/>
        </authorList>
    </citation>
    <scope>NUCLEOTIDE SEQUENCE [LARGE SCALE GENOMIC DNA]</scope>
    <source>
        <strain evidence="1 2">SAFR-032</strain>
    </source>
</reference>
<dbReference type="Proteomes" id="UP000001355">
    <property type="component" value="Chromosome"/>
</dbReference>
<sequence>MLISSFYHFTFSQPIYHLLQNKKRLDEHILIKSFNVYLIEIRLNMLLFSRKRAR</sequence>